<name>B5CMG0_9FIRM</name>
<reference evidence="2 3" key="1">
    <citation type="submission" date="2008-08" db="EMBL/GenBank/DDBJ databases">
        <title>Draft genome sequence of Ruminococcus lactaris ATCC 29176.</title>
        <authorList>
            <person name="Sudarsanam P."/>
            <person name="Ley R."/>
            <person name="Guruge J."/>
            <person name="Turnbaugh P.J."/>
            <person name="Mahowald M."/>
            <person name="Liep D."/>
            <person name="Gordon J."/>
        </authorList>
    </citation>
    <scope>NUCLEOTIDE SEQUENCE [LARGE SCALE GENOMIC DNA]</scope>
    <source>
        <strain evidence="2 3">ATCC 29176</strain>
    </source>
</reference>
<feature type="domain" description="Peptidase C39-like" evidence="1">
    <location>
        <begin position="726"/>
        <end position="786"/>
    </location>
</feature>
<dbReference type="EMBL" id="ABOU02000023">
    <property type="protein sequence ID" value="EDY33518.1"/>
    <property type="molecule type" value="Genomic_DNA"/>
</dbReference>
<evidence type="ECO:0000313" key="2">
    <source>
        <dbReference type="EMBL" id="EDY33518.1"/>
    </source>
</evidence>
<gene>
    <name evidence="2" type="ORF">RUMLAC_00636</name>
</gene>
<accession>B5CMG0</accession>
<dbReference type="Pfam" id="PF13529">
    <property type="entry name" value="Peptidase_C39_2"/>
    <property type="match status" value="1"/>
</dbReference>
<keyword evidence="3" id="KW-1185">Reference proteome</keyword>
<evidence type="ECO:0000313" key="3">
    <source>
        <dbReference type="Proteomes" id="UP000003254"/>
    </source>
</evidence>
<dbReference type="AlphaFoldDB" id="B5CMG0"/>
<dbReference type="InterPro" id="IPR039564">
    <property type="entry name" value="Peptidase_C39-like"/>
</dbReference>
<protein>
    <recommendedName>
        <fullName evidence="1">Peptidase C39-like domain-containing protein</fullName>
    </recommendedName>
</protein>
<proteinExistence type="predicted"/>
<dbReference type="SUPFAM" id="SSF69304">
    <property type="entry name" value="Tricorn protease N-terminal domain"/>
    <property type="match status" value="1"/>
</dbReference>
<dbReference type="Gene3D" id="3.90.70.10">
    <property type="entry name" value="Cysteine proteinases"/>
    <property type="match status" value="1"/>
</dbReference>
<sequence length="815" mass="91111">MIKRIIKGIVLAVFFAGALLISNYVMNRGTDDKIMTMGEPTLPVVSFTVSGQEINLLSGYVDQMDVTAMRDTITPLESNGTLQAEIAENGNKISKISYKVYSLDGADTYAEGKVKEEDGKVTLELGTALDQSAQEAVLKLTLTLGSGEAQKKVNYFTRIEKPDEITAWKCLTFAKDFHAKALDQSDEDTLSMYLEPGEESDNTTYQTVNIHSDITHIQWGDLNPEIVGDVQWSLKESNSVYTSILAKYQVRCQDDKEETARYNVKEFFRIRSVGDTIYLLDYNRDLQEVFSSSRSVMDQKGILLGIVPEDVPYETNKKDSILAFVQNRTLWMYNKKNEELTKVFSFAEEDTQDVRSLNDQHAVRIISMDDHGNIAFAVYGYMNRGEHEGEVGVGIYYFNVDSNLIQEKGFIPSTKSFAIAEDELGKMVYYNHAQELLYVLADQVLYRIDLDKNQQEVLAKGLEAGKYAVSDDGHQLAYQTDGEKDAAKEIRVMDLSSGDEYSVKAAKNEAVRPLGFLNGDFIYGILRTSDAGKTASGEKTTPMYQLEIHDSKNKKIAEYSFEDQGIYISDILIEGNMVTLNRLAKAGEIYNVTSQEYITNNVEKKNTKISLTSYSSEKLGKQYRFTFAEGIEKTEVKLLQPDQQVAENALTIVLKGKDDRVKYYVYGMGELVGIYDKAGYAIQKAEKISGVVISSEQAYVWEKGNRDLVYSIENVVVTKESGESSLEACERYMKSYEAEKTDLTGCTLDQVLYVINKGCPVIALTSADHAILMTGYSKTDITYSDPDTGASQTVTMDEMNAMVAGSGNTFIGYIK</sequence>
<reference evidence="2 3" key="2">
    <citation type="submission" date="2008-08" db="EMBL/GenBank/DDBJ databases">
        <authorList>
            <person name="Fulton L."/>
            <person name="Clifton S."/>
            <person name="Fulton B."/>
            <person name="Xu J."/>
            <person name="Minx P."/>
            <person name="Pepin K.H."/>
            <person name="Johnson M."/>
            <person name="Bhonagiri V."/>
            <person name="Nash W.E."/>
            <person name="Mardis E.R."/>
            <person name="Wilson R.K."/>
        </authorList>
    </citation>
    <scope>NUCLEOTIDE SEQUENCE [LARGE SCALE GENOMIC DNA]</scope>
    <source>
        <strain evidence="2 3">ATCC 29176</strain>
    </source>
</reference>
<organism evidence="2 3">
    <name type="scientific">[Ruminococcus] lactaris ATCC 29176</name>
    <dbReference type="NCBI Taxonomy" id="471875"/>
    <lineage>
        <taxon>Bacteria</taxon>
        <taxon>Bacillati</taxon>
        <taxon>Bacillota</taxon>
        <taxon>Clostridia</taxon>
        <taxon>Lachnospirales</taxon>
        <taxon>Lachnospiraceae</taxon>
        <taxon>Mediterraneibacter</taxon>
    </lineage>
</organism>
<dbReference type="RefSeq" id="WP_005610376.1">
    <property type="nucleotide sequence ID" value="NZ_CP102292.1"/>
</dbReference>
<evidence type="ECO:0000259" key="1">
    <source>
        <dbReference type="Pfam" id="PF13529"/>
    </source>
</evidence>
<dbReference type="eggNOG" id="ENOG502Z8M5">
    <property type="taxonomic scope" value="Bacteria"/>
</dbReference>
<comment type="caution">
    <text evidence="2">The sequence shown here is derived from an EMBL/GenBank/DDBJ whole genome shotgun (WGS) entry which is preliminary data.</text>
</comment>
<dbReference type="Proteomes" id="UP000003254">
    <property type="component" value="Unassembled WGS sequence"/>
</dbReference>
<dbReference type="GeneID" id="77335260"/>
<dbReference type="HOGENOM" id="CLU_017193_0_0_9"/>